<proteinExistence type="predicted"/>
<gene>
    <name evidence="2" type="ORF">CPB83DRAFT_831455</name>
</gene>
<dbReference type="Proteomes" id="UP000807306">
    <property type="component" value="Unassembled WGS sequence"/>
</dbReference>
<organism evidence="2 3">
    <name type="scientific">Crepidotus variabilis</name>
    <dbReference type="NCBI Taxonomy" id="179855"/>
    <lineage>
        <taxon>Eukaryota</taxon>
        <taxon>Fungi</taxon>
        <taxon>Dikarya</taxon>
        <taxon>Basidiomycota</taxon>
        <taxon>Agaricomycotina</taxon>
        <taxon>Agaricomycetes</taxon>
        <taxon>Agaricomycetidae</taxon>
        <taxon>Agaricales</taxon>
        <taxon>Agaricineae</taxon>
        <taxon>Crepidotaceae</taxon>
        <taxon>Crepidotus</taxon>
    </lineage>
</organism>
<evidence type="ECO:0000313" key="2">
    <source>
        <dbReference type="EMBL" id="KAF9534362.1"/>
    </source>
</evidence>
<protein>
    <submittedName>
        <fullName evidence="2">Uncharacterized protein</fullName>
    </submittedName>
</protein>
<feature type="compositionally biased region" description="Gly residues" evidence="1">
    <location>
        <begin position="152"/>
        <end position="163"/>
    </location>
</feature>
<dbReference type="EMBL" id="MU157826">
    <property type="protein sequence ID" value="KAF9534362.1"/>
    <property type="molecule type" value="Genomic_DNA"/>
</dbReference>
<feature type="region of interest" description="Disordered" evidence="1">
    <location>
        <begin position="93"/>
        <end position="200"/>
    </location>
</feature>
<comment type="caution">
    <text evidence="2">The sequence shown here is derived from an EMBL/GenBank/DDBJ whole genome shotgun (WGS) entry which is preliminary data.</text>
</comment>
<evidence type="ECO:0000256" key="1">
    <source>
        <dbReference type="SAM" id="MobiDB-lite"/>
    </source>
</evidence>
<evidence type="ECO:0000313" key="3">
    <source>
        <dbReference type="Proteomes" id="UP000807306"/>
    </source>
</evidence>
<name>A0A9P6JUJ5_9AGAR</name>
<feature type="compositionally biased region" description="Gly residues" evidence="1">
    <location>
        <begin position="101"/>
        <end position="113"/>
    </location>
</feature>
<reference evidence="2" key="1">
    <citation type="submission" date="2020-11" db="EMBL/GenBank/DDBJ databases">
        <authorList>
            <consortium name="DOE Joint Genome Institute"/>
            <person name="Ahrendt S."/>
            <person name="Riley R."/>
            <person name="Andreopoulos W."/>
            <person name="Labutti K."/>
            <person name="Pangilinan J."/>
            <person name="Ruiz-Duenas F.J."/>
            <person name="Barrasa J.M."/>
            <person name="Sanchez-Garcia M."/>
            <person name="Camarero S."/>
            <person name="Miyauchi S."/>
            <person name="Serrano A."/>
            <person name="Linde D."/>
            <person name="Babiker R."/>
            <person name="Drula E."/>
            <person name="Ayuso-Fernandez I."/>
            <person name="Pacheco R."/>
            <person name="Padilla G."/>
            <person name="Ferreira P."/>
            <person name="Barriuso J."/>
            <person name="Kellner H."/>
            <person name="Castanera R."/>
            <person name="Alfaro M."/>
            <person name="Ramirez L."/>
            <person name="Pisabarro A.G."/>
            <person name="Kuo A."/>
            <person name="Tritt A."/>
            <person name="Lipzen A."/>
            <person name="He G."/>
            <person name="Yan M."/>
            <person name="Ng V."/>
            <person name="Cullen D."/>
            <person name="Martin F."/>
            <person name="Rosso M.-N."/>
            <person name="Henrissat B."/>
            <person name="Hibbett D."/>
            <person name="Martinez A.T."/>
            <person name="Grigoriev I.V."/>
        </authorList>
    </citation>
    <scope>NUCLEOTIDE SEQUENCE</scope>
    <source>
        <strain evidence="2">CBS 506.95</strain>
    </source>
</reference>
<keyword evidence="3" id="KW-1185">Reference proteome</keyword>
<accession>A0A9P6JUJ5</accession>
<sequence length="217" mass="22727">MRPRGLGFSRMFNGPLELVSTPYSRERSKKKDMSRNLLCIRDREKIGKKEVSSYEMNDKQVAIIVDVERTRNPKIRLAQSSINDAKNVLQVTNSSGAENDGTGGAPEECGGGRGGKEKEGMGPGGPENEKEGLGGLENENEGIGPENEKEGLGGLENDGVGRGGAEKDGLGGPGNEGTGKEEAGGGGGLRGKNRESQPKIDVFLKVVGKAGAAESTT</sequence>
<dbReference type="AlphaFoldDB" id="A0A9P6JUJ5"/>